<dbReference type="AlphaFoldDB" id="A0AA39IRR6"/>
<evidence type="ECO:0000313" key="2">
    <source>
        <dbReference type="Proteomes" id="UP001175271"/>
    </source>
</evidence>
<dbReference type="Proteomes" id="UP001175271">
    <property type="component" value="Unassembled WGS sequence"/>
</dbReference>
<sequence>MTHVPSLFALASDYFIKNKPFVLLSPVPRTVQIDVNRAESRKLFDYRFRSLTTIPEECFVYNKSGWMKVGATLKRAEEVLCPKEMFELYCATGAIEECSRIWELCDQAAQNQLKSHRCLIISCFAHLSSRPRQRSYSTCTFLFRIAAEMHWDALAIGFFSKMEPIGKKYYLLSQWETTLKKEELFEKRVECDLLSQMIIMKDFCPLRETCESIDLEMDRERFAKLEEALFAPEKCSIYPITECLRTDGLKEMTREQRDVLWNYV</sequence>
<accession>A0AA39IRR6</accession>
<name>A0AA39IRR6_9BILA</name>
<keyword evidence="2" id="KW-1185">Reference proteome</keyword>
<protein>
    <submittedName>
        <fullName evidence="1">Uncharacterized protein</fullName>
    </submittedName>
</protein>
<proteinExistence type="predicted"/>
<organism evidence="1 2">
    <name type="scientific">Steinernema hermaphroditum</name>
    <dbReference type="NCBI Taxonomy" id="289476"/>
    <lineage>
        <taxon>Eukaryota</taxon>
        <taxon>Metazoa</taxon>
        <taxon>Ecdysozoa</taxon>
        <taxon>Nematoda</taxon>
        <taxon>Chromadorea</taxon>
        <taxon>Rhabditida</taxon>
        <taxon>Tylenchina</taxon>
        <taxon>Panagrolaimomorpha</taxon>
        <taxon>Strongyloidoidea</taxon>
        <taxon>Steinernematidae</taxon>
        <taxon>Steinernema</taxon>
    </lineage>
</organism>
<gene>
    <name evidence="1" type="ORF">QR680_010864</name>
</gene>
<dbReference type="EMBL" id="JAUCMV010000001">
    <property type="protein sequence ID" value="KAK0428546.1"/>
    <property type="molecule type" value="Genomic_DNA"/>
</dbReference>
<reference evidence="1" key="1">
    <citation type="submission" date="2023-06" db="EMBL/GenBank/DDBJ databases">
        <title>Genomic analysis of the entomopathogenic nematode Steinernema hermaphroditum.</title>
        <authorList>
            <person name="Schwarz E.M."/>
            <person name="Heppert J.K."/>
            <person name="Baniya A."/>
            <person name="Schwartz H.T."/>
            <person name="Tan C.-H."/>
            <person name="Antoshechkin I."/>
            <person name="Sternberg P.W."/>
            <person name="Goodrich-Blair H."/>
            <person name="Dillman A.R."/>
        </authorList>
    </citation>
    <scope>NUCLEOTIDE SEQUENCE</scope>
    <source>
        <strain evidence="1">PS9179</strain>
        <tissue evidence="1">Whole animal</tissue>
    </source>
</reference>
<comment type="caution">
    <text evidence="1">The sequence shown here is derived from an EMBL/GenBank/DDBJ whole genome shotgun (WGS) entry which is preliminary data.</text>
</comment>
<evidence type="ECO:0000313" key="1">
    <source>
        <dbReference type="EMBL" id="KAK0428546.1"/>
    </source>
</evidence>